<evidence type="ECO:0000256" key="1">
    <source>
        <dbReference type="SAM" id="SignalP"/>
    </source>
</evidence>
<protein>
    <recommendedName>
        <fullName evidence="4">DUF4333 domain-containing protein</fullName>
    </recommendedName>
</protein>
<dbReference type="OrthoDB" id="5244447at2"/>
<gene>
    <name evidence="2" type="ORF">FSW04_17810</name>
</gene>
<dbReference type="Proteomes" id="UP000321805">
    <property type="component" value="Chromosome"/>
</dbReference>
<name>A0A5B8U812_9ACTN</name>
<evidence type="ECO:0000313" key="3">
    <source>
        <dbReference type="Proteomes" id="UP000321805"/>
    </source>
</evidence>
<feature type="chain" id="PRO_5022774313" description="DUF4333 domain-containing protein" evidence="1">
    <location>
        <begin position="37"/>
        <end position="143"/>
    </location>
</feature>
<dbReference type="EMBL" id="CP042430">
    <property type="protein sequence ID" value="QEC49249.1"/>
    <property type="molecule type" value="Genomic_DNA"/>
</dbReference>
<sequence length="143" mass="15132">MTSAPARRWVVMLATKLIPAAALALAVAAPSATALAAIHNPQPDAAMRKGVRDFAKFGIKDHHATASRLKITCTPVPKVNAKGSCQGTFRLTLDGRSADYTLTRKATTFRISPGAIEYHLNARAAHKVAGLPLQVGTFAGFLQ</sequence>
<reference evidence="2 3" key="1">
    <citation type="journal article" date="2018" name="J. Microbiol.">
        <title>Baekduia soli gen. nov., sp. nov., a novel bacterium isolated from the soil of Baekdu Mountain and proposal of a novel family name, Baekduiaceae fam. nov.</title>
        <authorList>
            <person name="An D.S."/>
            <person name="Siddiqi M.Z."/>
            <person name="Kim K.H."/>
            <person name="Yu H.S."/>
            <person name="Im W.T."/>
        </authorList>
    </citation>
    <scope>NUCLEOTIDE SEQUENCE [LARGE SCALE GENOMIC DNA]</scope>
    <source>
        <strain evidence="2 3">BR7-21</strain>
    </source>
</reference>
<feature type="signal peptide" evidence="1">
    <location>
        <begin position="1"/>
        <end position="36"/>
    </location>
</feature>
<evidence type="ECO:0000313" key="2">
    <source>
        <dbReference type="EMBL" id="QEC49249.1"/>
    </source>
</evidence>
<dbReference type="AlphaFoldDB" id="A0A5B8U812"/>
<dbReference type="KEGG" id="bsol:FSW04_17810"/>
<dbReference type="InterPro" id="IPR006311">
    <property type="entry name" value="TAT_signal"/>
</dbReference>
<proteinExistence type="predicted"/>
<organism evidence="2 3">
    <name type="scientific">Baekduia soli</name>
    <dbReference type="NCBI Taxonomy" id="496014"/>
    <lineage>
        <taxon>Bacteria</taxon>
        <taxon>Bacillati</taxon>
        <taxon>Actinomycetota</taxon>
        <taxon>Thermoleophilia</taxon>
        <taxon>Solirubrobacterales</taxon>
        <taxon>Baekduiaceae</taxon>
        <taxon>Baekduia</taxon>
    </lineage>
</organism>
<accession>A0A5B8U812</accession>
<keyword evidence="3" id="KW-1185">Reference proteome</keyword>
<evidence type="ECO:0008006" key="4">
    <source>
        <dbReference type="Google" id="ProtNLM"/>
    </source>
</evidence>
<keyword evidence="1" id="KW-0732">Signal</keyword>
<dbReference type="PROSITE" id="PS51318">
    <property type="entry name" value="TAT"/>
    <property type="match status" value="1"/>
</dbReference>